<feature type="region of interest" description="Disordered" evidence="1">
    <location>
        <begin position="215"/>
        <end position="242"/>
    </location>
</feature>
<evidence type="ECO:0000259" key="2">
    <source>
        <dbReference type="Pfam" id="PF17852"/>
    </source>
</evidence>
<name>A0A401RRR1_CHIPU</name>
<gene>
    <name evidence="3" type="ORF">chiPu_0019398</name>
</gene>
<dbReference type="AlphaFoldDB" id="A0A401RRR1"/>
<organism evidence="3 4">
    <name type="scientific">Chiloscyllium punctatum</name>
    <name type="common">Brownbanded bambooshark</name>
    <name type="synonym">Hemiscyllium punctatum</name>
    <dbReference type="NCBI Taxonomy" id="137246"/>
    <lineage>
        <taxon>Eukaryota</taxon>
        <taxon>Metazoa</taxon>
        <taxon>Chordata</taxon>
        <taxon>Craniata</taxon>
        <taxon>Vertebrata</taxon>
        <taxon>Chondrichthyes</taxon>
        <taxon>Elasmobranchii</taxon>
        <taxon>Galeomorphii</taxon>
        <taxon>Galeoidea</taxon>
        <taxon>Orectolobiformes</taxon>
        <taxon>Hemiscylliidae</taxon>
        <taxon>Chiloscyllium</taxon>
    </lineage>
</organism>
<protein>
    <recommendedName>
        <fullName evidence="2">Dynein heavy chain AAA 5 extension domain-containing protein</fullName>
    </recommendedName>
</protein>
<keyword evidence="4" id="KW-1185">Reference proteome</keyword>
<dbReference type="OrthoDB" id="8814913at2759"/>
<evidence type="ECO:0000256" key="1">
    <source>
        <dbReference type="SAM" id="MobiDB-lite"/>
    </source>
</evidence>
<comment type="caution">
    <text evidence="3">The sequence shown here is derived from an EMBL/GenBank/DDBJ whole genome shotgun (WGS) entry which is preliminary data.</text>
</comment>
<dbReference type="InterPro" id="IPR027417">
    <property type="entry name" value="P-loop_NTPase"/>
</dbReference>
<evidence type="ECO:0000313" key="3">
    <source>
        <dbReference type="EMBL" id="GCC20830.1"/>
    </source>
</evidence>
<dbReference type="Gene3D" id="1.10.472.130">
    <property type="match status" value="1"/>
</dbReference>
<accession>A0A401RRR1</accession>
<feature type="domain" description="Dynein heavy chain AAA 5 extension" evidence="2">
    <location>
        <begin position="248"/>
        <end position="345"/>
    </location>
</feature>
<dbReference type="GO" id="GO:0030286">
    <property type="term" value="C:dynein complex"/>
    <property type="evidence" value="ECO:0007669"/>
    <property type="project" value="InterPro"/>
</dbReference>
<dbReference type="GO" id="GO:0007018">
    <property type="term" value="P:microtubule-based movement"/>
    <property type="evidence" value="ECO:0007669"/>
    <property type="project" value="InterPro"/>
</dbReference>
<dbReference type="PANTHER" id="PTHR22878">
    <property type="entry name" value="DYNEIN HEAVY CHAIN 6, AXONEMAL-LIKE-RELATED"/>
    <property type="match status" value="1"/>
</dbReference>
<dbReference type="Pfam" id="PF17852">
    <property type="entry name" value="Dynein_AAA_lid"/>
    <property type="match status" value="1"/>
</dbReference>
<dbReference type="GO" id="GO:0045505">
    <property type="term" value="F:dynein intermediate chain binding"/>
    <property type="evidence" value="ECO:0007669"/>
    <property type="project" value="InterPro"/>
</dbReference>
<dbReference type="Gene3D" id="3.40.50.300">
    <property type="entry name" value="P-loop containing nucleotide triphosphate hydrolases"/>
    <property type="match status" value="2"/>
</dbReference>
<dbReference type="GO" id="GO:0051959">
    <property type="term" value="F:dynein light intermediate chain binding"/>
    <property type="evidence" value="ECO:0007669"/>
    <property type="project" value="InterPro"/>
</dbReference>
<proteinExistence type="predicted"/>
<dbReference type="Proteomes" id="UP000287033">
    <property type="component" value="Unassembled WGS sequence"/>
</dbReference>
<evidence type="ECO:0000313" key="4">
    <source>
        <dbReference type="Proteomes" id="UP000287033"/>
    </source>
</evidence>
<dbReference type="InterPro" id="IPR041466">
    <property type="entry name" value="Dynein_AAA5_ext"/>
</dbReference>
<reference evidence="3 4" key="1">
    <citation type="journal article" date="2018" name="Nat. Ecol. Evol.">
        <title>Shark genomes provide insights into elasmobranch evolution and the origin of vertebrates.</title>
        <authorList>
            <person name="Hara Y"/>
            <person name="Yamaguchi K"/>
            <person name="Onimaru K"/>
            <person name="Kadota M"/>
            <person name="Koyanagi M"/>
            <person name="Keeley SD"/>
            <person name="Tatsumi K"/>
            <person name="Tanaka K"/>
            <person name="Motone F"/>
            <person name="Kageyama Y"/>
            <person name="Nozu R"/>
            <person name="Adachi N"/>
            <person name="Nishimura O"/>
            <person name="Nakagawa R"/>
            <person name="Tanegashima C"/>
            <person name="Kiyatake I"/>
            <person name="Matsumoto R"/>
            <person name="Murakumo K"/>
            <person name="Nishida K"/>
            <person name="Terakita A"/>
            <person name="Kuratani S"/>
            <person name="Sato K"/>
            <person name="Hyodo S Kuraku.S."/>
        </authorList>
    </citation>
    <scope>NUCLEOTIDE SEQUENCE [LARGE SCALE GENOMIC DNA]</scope>
</reference>
<dbReference type="STRING" id="137246.A0A401RRR1"/>
<feature type="compositionally biased region" description="Basic and acidic residues" evidence="1">
    <location>
        <begin position="221"/>
        <end position="234"/>
    </location>
</feature>
<dbReference type="EMBL" id="BEZZ01001965">
    <property type="protein sequence ID" value="GCC20830.1"/>
    <property type="molecule type" value="Genomic_DNA"/>
</dbReference>
<dbReference type="InterPro" id="IPR026983">
    <property type="entry name" value="DHC"/>
</dbReference>
<dbReference type="PANTHER" id="PTHR22878:SF64">
    <property type="entry name" value="DYNEIN AXONEMAL HEAVY CHAIN 14"/>
    <property type="match status" value="1"/>
</dbReference>
<sequence length="461" mass="51662">MDWSDGLLAQAMRRFANDLHKEYDNSLEMKMLSTAIVNVDRKWIDFQDHKSLETEDVTAMSSWRWIIMDGPVDTVWVENLNTVLDDTRTLCLSNGERIRLPRGMRLLFEVDSLSQASPATISRCAMVYMDPVDLGWRPYVSTWLERLPEELPGKAQEYLQTLFDKSITAGLQFVRSHRKLQQFAVTDLGIVMTLCHLLQSFLDFMSRNGGFGVSDSTAPSEETKGTDGLPKQDVEGSSGTRSDKWFLEKKPNKLPGLLAKLYMFCFTWAVGGCFKREDDYEEEVLIGFSDRSKEDEAIKVTLDFNTLVQNLFTGQSPLSVMFPPGNATVFGYFVDMQTGQLVSWDKLVPSTQELISKGVQLSSLAEAVMTGAPKSRRPNQENLVCTVDTVRYSFITSLLLLNKCPVLLTGNNMLAKMYAAHDLSYPKGQQSQSLPVTSSHLHTSGKSTDGMFGFPVNPLAS</sequence>